<comment type="caution">
    <text evidence="7">The sequence shown here is derived from an EMBL/GenBank/DDBJ whole genome shotgun (WGS) entry which is preliminary data.</text>
</comment>
<evidence type="ECO:0000256" key="2">
    <source>
        <dbReference type="ARBA" id="ARBA00022723"/>
    </source>
</evidence>
<keyword evidence="8" id="KW-1185">Reference proteome</keyword>
<dbReference type="InterPro" id="IPR008972">
    <property type="entry name" value="Cupredoxin"/>
</dbReference>
<dbReference type="InterPro" id="IPR037524">
    <property type="entry name" value="PA14/GLEYA"/>
</dbReference>
<dbReference type="Pfam" id="PF00127">
    <property type="entry name" value="Copper-bind"/>
    <property type="match status" value="1"/>
</dbReference>
<dbReference type="PROSITE" id="PS51820">
    <property type="entry name" value="PA14"/>
    <property type="match status" value="1"/>
</dbReference>
<dbReference type="SUPFAM" id="SSF49503">
    <property type="entry name" value="Cupredoxins"/>
    <property type="match status" value="1"/>
</dbReference>
<dbReference type="Gene3D" id="3.90.182.10">
    <property type="entry name" value="Toxin - Anthrax Protective Antigen,domain 1"/>
    <property type="match status" value="1"/>
</dbReference>
<accession>A0A366HTN8</accession>
<keyword evidence="2" id="KW-0479">Metal-binding</keyword>
<dbReference type="Pfam" id="PF07691">
    <property type="entry name" value="PA14"/>
    <property type="match status" value="1"/>
</dbReference>
<dbReference type="AlphaFoldDB" id="A0A366HTN8"/>
<keyword evidence="4" id="KW-0186">Copper</keyword>
<gene>
    <name evidence="7" type="ORF">DES53_102453</name>
</gene>
<evidence type="ECO:0000256" key="1">
    <source>
        <dbReference type="ARBA" id="ARBA00022448"/>
    </source>
</evidence>
<evidence type="ECO:0000259" key="6">
    <source>
        <dbReference type="PROSITE" id="PS51820"/>
    </source>
</evidence>
<keyword evidence="5" id="KW-0732">Signal</keyword>
<organism evidence="7 8">
    <name type="scientific">Roseimicrobium gellanilyticum</name>
    <dbReference type="NCBI Taxonomy" id="748857"/>
    <lineage>
        <taxon>Bacteria</taxon>
        <taxon>Pseudomonadati</taxon>
        <taxon>Verrucomicrobiota</taxon>
        <taxon>Verrucomicrobiia</taxon>
        <taxon>Verrucomicrobiales</taxon>
        <taxon>Verrucomicrobiaceae</taxon>
        <taxon>Roseimicrobium</taxon>
    </lineage>
</organism>
<evidence type="ECO:0000256" key="3">
    <source>
        <dbReference type="ARBA" id="ARBA00022982"/>
    </source>
</evidence>
<keyword evidence="1" id="KW-0813">Transport</keyword>
<dbReference type="InterPro" id="IPR011658">
    <property type="entry name" value="PA14_dom"/>
</dbReference>
<dbReference type="Gene3D" id="2.60.40.420">
    <property type="entry name" value="Cupredoxins - blue copper proteins"/>
    <property type="match status" value="1"/>
</dbReference>
<dbReference type="InterPro" id="IPR000923">
    <property type="entry name" value="BlueCu_1"/>
</dbReference>
<dbReference type="SMART" id="SM00758">
    <property type="entry name" value="PA14"/>
    <property type="match status" value="1"/>
</dbReference>
<dbReference type="GO" id="GO:0005507">
    <property type="term" value="F:copper ion binding"/>
    <property type="evidence" value="ECO:0007669"/>
    <property type="project" value="InterPro"/>
</dbReference>
<protein>
    <submittedName>
        <fullName evidence="7">Azurin</fullName>
    </submittedName>
</protein>
<feature type="domain" description="PA14" evidence="6">
    <location>
        <begin position="150"/>
        <end position="290"/>
    </location>
</feature>
<evidence type="ECO:0000256" key="5">
    <source>
        <dbReference type="SAM" id="SignalP"/>
    </source>
</evidence>
<evidence type="ECO:0000256" key="4">
    <source>
        <dbReference type="ARBA" id="ARBA00023008"/>
    </source>
</evidence>
<dbReference type="PANTHER" id="PTHR38439:SF3">
    <property type="entry name" value="COPPER-RESISTANT CUPROPROTEIN COPI"/>
    <property type="match status" value="1"/>
</dbReference>
<dbReference type="CDD" id="cd04233">
    <property type="entry name" value="Auracyanin"/>
    <property type="match status" value="1"/>
</dbReference>
<dbReference type="PROSITE" id="PS00196">
    <property type="entry name" value="COPPER_BLUE"/>
    <property type="match status" value="1"/>
</dbReference>
<evidence type="ECO:0000313" key="8">
    <source>
        <dbReference type="Proteomes" id="UP000253426"/>
    </source>
</evidence>
<dbReference type="OrthoDB" id="191182at2"/>
<dbReference type="GO" id="GO:0009055">
    <property type="term" value="F:electron transfer activity"/>
    <property type="evidence" value="ECO:0007669"/>
    <property type="project" value="InterPro"/>
</dbReference>
<dbReference type="RefSeq" id="WP_113957610.1">
    <property type="nucleotide sequence ID" value="NZ_QNRR01000002.1"/>
</dbReference>
<evidence type="ECO:0000313" key="7">
    <source>
        <dbReference type="EMBL" id="RBP46067.1"/>
    </source>
</evidence>
<dbReference type="EMBL" id="QNRR01000002">
    <property type="protein sequence ID" value="RBP46067.1"/>
    <property type="molecule type" value="Genomic_DNA"/>
</dbReference>
<dbReference type="PANTHER" id="PTHR38439">
    <property type="entry name" value="AURACYANIN-B"/>
    <property type="match status" value="1"/>
</dbReference>
<dbReference type="SUPFAM" id="SSF56988">
    <property type="entry name" value="Anthrax protective antigen"/>
    <property type="match status" value="1"/>
</dbReference>
<reference evidence="7 8" key="1">
    <citation type="submission" date="2018-06" db="EMBL/GenBank/DDBJ databases">
        <title>Genomic Encyclopedia of Type Strains, Phase IV (KMG-IV): sequencing the most valuable type-strain genomes for metagenomic binning, comparative biology and taxonomic classification.</title>
        <authorList>
            <person name="Goeker M."/>
        </authorList>
    </citation>
    <scope>NUCLEOTIDE SEQUENCE [LARGE SCALE GENOMIC DNA]</scope>
    <source>
        <strain evidence="7 8">DSM 25532</strain>
    </source>
</reference>
<feature type="chain" id="PRO_5016983471" evidence="5">
    <location>
        <begin position="20"/>
        <end position="533"/>
    </location>
</feature>
<keyword evidence="3" id="KW-0249">Electron transport</keyword>
<proteinExistence type="predicted"/>
<name>A0A366HTN8_9BACT</name>
<dbReference type="Proteomes" id="UP000253426">
    <property type="component" value="Unassembled WGS sequence"/>
</dbReference>
<sequence>MKQLLPSFLCLSAALCLHAEPPEMQTVRINTMTAQMKYDENEFTVRPGQPVEVVFQNGDDLPHNLVFCKPGTNVVELSMKQMETPELALKRNWLPEDPRILFHTKMLNPKEREVIRFTAPEKAGVYPFVCTFPGHAMTMNGEMKVIPEGEGLKELKFKMYLGDWKQLPDFSKLTEVHREGTIEDNLIQVKLDDYKNQFGVVYTAKIHAPRTGSYRFFLTSDDGARILIDGKKVVEYDGIHPAGSIKSAGVKLDQGEHEFRLEYFQAGGGIEIYAAWKGTDFDITPLSTWRPKGWKEGDAKKKPDTLGMPLAVGSEPMIYRNFIAGAGNRGIAVGYPGGINIAWSAESMNLALVWRGAFMDAARHWNSRGGGYQAPLGYDVLRPTGEVTPAFAVADGSSGASWPTWNKEQRYDGYIWKGYTLDSKRVPTFRYEWNGVSVEDTFATNGTGTGPDAKLTRTIKLKGNIPAGALFRLANGKLQQKDGAFLVEAPKFSLDGNTFNNQFLVSAKGAEAKGENLVVPATSEIVVTYTWPK</sequence>
<dbReference type="InterPro" id="IPR028871">
    <property type="entry name" value="BlueCu_1_BS"/>
</dbReference>
<dbReference type="InterPro" id="IPR050845">
    <property type="entry name" value="Cu-binding_ET"/>
</dbReference>
<feature type="signal peptide" evidence="5">
    <location>
        <begin position="1"/>
        <end position="19"/>
    </location>
</feature>